<organism evidence="2 3">
    <name type="scientific">Chlamydia crocodili</name>
    <dbReference type="NCBI Taxonomy" id="2766982"/>
    <lineage>
        <taxon>Bacteria</taxon>
        <taxon>Pseudomonadati</taxon>
        <taxon>Chlamydiota</taxon>
        <taxon>Chlamydiia</taxon>
        <taxon>Chlamydiales</taxon>
        <taxon>Chlamydiaceae</taxon>
        <taxon>Chlamydia/Chlamydophila group</taxon>
        <taxon>Chlamydia</taxon>
    </lineage>
</organism>
<dbReference type="RefSeq" id="WP_213241966.1">
    <property type="nucleotide sequence ID" value="NZ_CP060791.1"/>
</dbReference>
<dbReference type="Pfam" id="PF16789">
    <property type="entry name" value="YscO-like"/>
    <property type="match status" value="1"/>
</dbReference>
<dbReference type="InterPro" id="IPR053716">
    <property type="entry name" value="Flag_assembly_chemotaxis_eff"/>
</dbReference>
<name>A0ABX8CEY1_9CHLA</name>
<sequence>MPKYPLEPVLAIKKDRVDRAEKVVKEKRRLLEIEQEKLREIEAARDKVKNHYMQKIQQLRELLDEGTTSDAVLQRKAYIKVVAVQLAEEEEKVNKQKESVLAASKELEKAEVNLAKRRKEEEKTRLHKEEWMKEALKEEAREIEKEQDEMGQLLHQLRKKKQRESGESSSWN</sequence>
<protein>
    <submittedName>
        <fullName evidence="2">Type III secretion T3S chaperone</fullName>
    </submittedName>
</protein>
<dbReference type="Proteomes" id="UP000680625">
    <property type="component" value="Chromosome"/>
</dbReference>
<dbReference type="InterPro" id="IPR031869">
    <property type="entry name" value="YscO-like"/>
</dbReference>
<reference evidence="2 3" key="1">
    <citation type="submission" date="2020-08" db="EMBL/GenBank/DDBJ databases">
        <title>Isolation and characterization of novel Chlamydia from Siamese crocodiles (Crocodylus siamensis).</title>
        <authorList>
            <person name="Sariya L."/>
        </authorList>
    </citation>
    <scope>NUCLEOTIDE SEQUENCE [LARGE SCALE GENOMIC DNA]</scope>
    <source>
        <strain evidence="2 3">No. 12</strain>
    </source>
</reference>
<feature type="region of interest" description="Disordered" evidence="1">
    <location>
        <begin position="139"/>
        <end position="172"/>
    </location>
</feature>
<dbReference type="GeneID" id="301704481"/>
<proteinExistence type="predicted"/>
<evidence type="ECO:0000313" key="3">
    <source>
        <dbReference type="Proteomes" id="UP000680625"/>
    </source>
</evidence>
<evidence type="ECO:0000313" key="2">
    <source>
        <dbReference type="EMBL" id="QVE49565.1"/>
    </source>
</evidence>
<dbReference type="EMBL" id="CP060791">
    <property type="protein sequence ID" value="QVE49565.1"/>
    <property type="molecule type" value="Genomic_DNA"/>
</dbReference>
<keyword evidence="3" id="KW-1185">Reference proteome</keyword>
<accession>A0ABX8CEY1</accession>
<evidence type="ECO:0000256" key="1">
    <source>
        <dbReference type="SAM" id="MobiDB-lite"/>
    </source>
</evidence>
<dbReference type="Gene3D" id="1.10.287.1700">
    <property type="match status" value="1"/>
</dbReference>
<gene>
    <name evidence="2" type="ORF">H9Q19_02580</name>
</gene>